<dbReference type="Proteomes" id="UP000317036">
    <property type="component" value="Unassembled WGS sequence"/>
</dbReference>
<comment type="caution">
    <text evidence="2">The sequence shown here is derived from an EMBL/GenBank/DDBJ whole genome shotgun (WGS) entry which is preliminary data.</text>
</comment>
<dbReference type="OrthoDB" id="2518519at2"/>
<keyword evidence="1" id="KW-0732">Signal</keyword>
<organism evidence="2 3">
    <name type="scientific">Paenibacillus cremeus</name>
    <dbReference type="NCBI Taxonomy" id="2163881"/>
    <lineage>
        <taxon>Bacteria</taxon>
        <taxon>Bacillati</taxon>
        <taxon>Bacillota</taxon>
        <taxon>Bacilli</taxon>
        <taxon>Bacillales</taxon>
        <taxon>Paenibacillaceae</taxon>
        <taxon>Paenibacillus</taxon>
    </lineage>
</organism>
<dbReference type="AlphaFoldDB" id="A0A559K5F3"/>
<evidence type="ECO:0000313" key="2">
    <source>
        <dbReference type="EMBL" id="TVY07364.1"/>
    </source>
</evidence>
<dbReference type="RefSeq" id="WP_144851900.1">
    <property type="nucleotide sequence ID" value="NZ_VNJI01000038.1"/>
</dbReference>
<proteinExistence type="predicted"/>
<evidence type="ECO:0000256" key="1">
    <source>
        <dbReference type="SAM" id="SignalP"/>
    </source>
</evidence>
<protein>
    <submittedName>
        <fullName evidence="2">Uncharacterized protein</fullName>
    </submittedName>
</protein>
<feature type="signal peptide" evidence="1">
    <location>
        <begin position="1"/>
        <end position="26"/>
    </location>
</feature>
<name>A0A559K5F3_9BACL</name>
<gene>
    <name evidence="2" type="ORF">FPZ49_24280</name>
</gene>
<dbReference type="PROSITE" id="PS51257">
    <property type="entry name" value="PROKAR_LIPOPROTEIN"/>
    <property type="match status" value="1"/>
</dbReference>
<sequence>MKWSKKTITTLSFTIGACLFVSTAFADTLLGSGYDQLKSSAKTTAAQMETGLNNYTLEALFSLKDNNQVLQQATSIQKIDTIKKASEETSSDQNSNGVTTSRYTYSDPKMSIYKSGRDDIYYVSEYPNDVGRTGMAAFQNPFDKSGAAEVEKIVDAVVGNLKDYVQAEEKPDGSKSYSGSLSAAQVPAVVNAVSSFGIKQMINDQLRSERNTNLPEITSDIFVKKVTGTAVETKAGILENVTGDVTLTGKDKSGAEHDLTLKVVLKLSDIGTTKVMQPDLSNAKSEKVVKTTNGFSSKNVGTYKNDIIEEKNGKIVKIGERTLVITSVDNGKITGSYAETVKPGFEADYPDRDQFTFEYTDNNSQSLSTFTYTNAKGEKLNGRLNQGGLGRMYLDLNLQMMDNNSYRSNSKPNFDGEFNRVFAE</sequence>
<feature type="chain" id="PRO_5021942938" evidence="1">
    <location>
        <begin position="27"/>
        <end position="424"/>
    </location>
</feature>
<keyword evidence="3" id="KW-1185">Reference proteome</keyword>
<reference evidence="2 3" key="1">
    <citation type="submission" date="2019-07" db="EMBL/GenBank/DDBJ databases">
        <authorList>
            <person name="Kim J."/>
        </authorList>
    </citation>
    <scope>NUCLEOTIDE SEQUENCE [LARGE SCALE GENOMIC DNA]</scope>
    <source>
        <strain evidence="2 3">JC52</strain>
    </source>
</reference>
<evidence type="ECO:0000313" key="3">
    <source>
        <dbReference type="Proteomes" id="UP000317036"/>
    </source>
</evidence>
<dbReference type="EMBL" id="VNJI01000038">
    <property type="protein sequence ID" value="TVY07364.1"/>
    <property type="molecule type" value="Genomic_DNA"/>
</dbReference>
<accession>A0A559K5F3</accession>